<dbReference type="GO" id="GO:0016020">
    <property type="term" value="C:membrane"/>
    <property type="evidence" value="ECO:0007669"/>
    <property type="project" value="UniProtKB-SubCell"/>
</dbReference>
<keyword evidence="3" id="KW-0813">Transport</keyword>
<evidence type="ECO:0000256" key="4">
    <source>
        <dbReference type="ARBA" id="ARBA00022692"/>
    </source>
</evidence>
<dbReference type="GO" id="GO:0005385">
    <property type="term" value="F:zinc ion transmembrane transporter activity"/>
    <property type="evidence" value="ECO:0007669"/>
    <property type="project" value="TreeGrafter"/>
</dbReference>
<keyword evidence="6 8" id="KW-1133">Transmembrane helix</keyword>
<keyword evidence="12" id="KW-1185">Reference proteome</keyword>
<gene>
    <name evidence="11" type="ORF">PROQFM164_S01g000583</name>
</gene>
<feature type="domain" description="Cation efflux protein transmembrane" evidence="9">
    <location>
        <begin position="13"/>
        <end position="270"/>
    </location>
</feature>
<feature type="transmembrane region" description="Helical" evidence="8">
    <location>
        <begin position="12"/>
        <end position="31"/>
    </location>
</feature>
<dbReference type="InterPro" id="IPR002524">
    <property type="entry name" value="Cation_efflux"/>
</dbReference>
<keyword evidence="7 8" id="KW-0472">Membrane</keyword>
<dbReference type="InterPro" id="IPR058533">
    <property type="entry name" value="Cation_efflux_TM"/>
</dbReference>
<dbReference type="SUPFAM" id="SSF160240">
    <property type="entry name" value="Cation efflux protein cytoplasmic domain-like"/>
    <property type="match status" value="1"/>
</dbReference>
<feature type="transmembrane region" description="Helical" evidence="8">
    <location>
        <begin position="113"/>
        <end position="134"/>
    </location>
</feature>
<dbReference type="InterPro" id="IPR027470">
    <property type="entry name" value="Cation_efflux_CTD"/>
</dbReference>
<feature type="domain" description="Cation efflux protein cytoplasmic" evidence="10">
    <location>
        <begin position="304"/>
        <end position="364"/>
    </location>
</feature>
<name>W6PXT7_PENRF</name>
<evidence type="ECO:0000256" key="8">
    <source>
        <dbReference type="SAM" id="Phobius"/>
    </source>
</evidence>
<comment type="subcellular location">
    <subcellularLocation>
        <location evidence="1">Membrane</location>
        <topology evidence="1">Multi-pass membrane protein</topology>
    </subcellularLocation>
</comment>
<dbReference type="NCBIfam" id="TIGR01297">
    <property type="entry name" value="CDF"/>
    <property type="match status" value="1"/>
</dbReference>
<accession>W6PXT7</accession>
<evidence type="ECO:0000313" key="12">
    <source>
        <dbReference type="Proteomes" id="UP000030686"/>
    </source>
</evidence>
<keyword evidence="4 8" id="KW-0812">Transmembrane</keyword>
<dbReference type="InterPro" id="IPR036837">
    <property type="entry name" value="Cation_efflux_CTD_sf"/>
</dbReference>
<evidence type="ECO:0000259" key="10">
    <source>
        <dbReference type="Pfam" id="PF16916"/>
    </source>
</evidence>
<evidence type="ECO:0000256" key="2">
    <source>
        <dbReference type="ARBA" id="ARBA00008873"/>
    </source>
</evidence>
<reference evidence="11" key="1">
    <citation type="journal article" date="2014" name="Nat. Commun.">
        <title>Multiple recent horizontal transfers of a large genomic region in cheese making fungi.</title>
        <authorList>
            <person name="Cheeseman K."/>
            <person name="Ropars J."/>
            <person name="Renault P."/>
            <person name="Dupont J."/>
            <person name="Gouzy J."/>
            <person name="Branca A."/>
            <person name="Abraham A.L."/>
            <person name="Ceppi M."/>
            <person name="Conseiller E."/>
            <person name="Debuchy R."/>
            <person name="Malagnac F."/>
            <person name="Goarin A."/>
            <person name="Silar P."/>
            <person name="Lacoste S."/>
            <person name="Sallet E."/>
            <person name="Bensimon A."/>
            <person name="Giraud T."/>
            <person name="Brygoo Y."/>
        </authorList>
    </citation>
    <scope>NUCLEOTIDE SEQUENCE [LARGE SCALE GENOMIC DNA]</scope>
    <source>
        <strain evidence="11">FM164</strain>
    </source>
</reference>
<dbReference type="GO" id="GO:0006882">
    <property type="term" value="P:intracellular zinc ion homeostasis"/>
    <property type="evidence" value="ECO:0007669"/>
    <property type="project" value="TreeGrafter"/>
</dbReference>
<feature type="transmembrane region" description="Helical" evidence="8">
    <location>
        <begin position="240"/>
        <end position="259"/>
    </location>
</feature>
<feature type="transmembrane region" description="Helical" evidence="8">
    <location>
        <begin position="37"/>
        <end position="58"/>
    </location>
</feature>
<evidence type="ECO:0000313" key="11">
    <source>
        <dbReference type="EMBL" id="CDM26774.1"/>
    </source>
</evidence>
<dbReference type="Proteomes" id="UP000030686">
    <property type="component" value="Unassembled WGS sequence"/>
</dbReference>
<evidence type="ECO:0000259" key="9">
    <source>
        <dbReference type="Pfam" id="PF01545"/>
    </source>
</evidence>
<dbReference type="OMA" id="KWRANER"/>
<sequence length="397" mass="43948">MVLHLSRSTRLSVVIGISTCFFLAEISLGFYTHSIALIADAFHYLNDLVGFIIALVALKKSERSDSPKELTFGWQRAQLLGAFFNGVLLLGLGISIFLQSIERFIALQHIHDPKLMFIIGCIGLGLNIISVVFLHEHGHDHGHEHSHDHSLSPTIETPVLHLDEEYLDSSTKHDDHKHLHFEKHRCADSGGHSHGHGGHDHGDLGMMGVMIHVIGDAINNLGVMAAGLVIWLAAPYAGRYYADPGVSMFIAILIILSSFPMMRRAGMILLESVPTGVDMCDVKHDLEKVFPPFIFSFFIPNNRQIKGVNSIHELHIWRLNQQKTLASVHVVVSEDSVEDFMKTARVINECFHAYGIHSITLQPELSDAVDSQDGASQESSRCQVICGTLCERLTCCG</sequence>
<organism evidence="11 12">
    <name type="scientific">Penicillium roqueforti (strain FM164)</name>
    <dbReference type="NCBI Taxonomy" id="1365484"/>
    <lineage>
        <taxon>Eukaryota</taxon>
        <taxon>Fungi</taxon>
        <taxon>Dikarya</taxon>
        <taxon>Ascomycota</taxon>
        <taxon>Pezizomycotina</taxon>
        <taxon>Eurotiomycetes</taxon>
        <taxon>Eurotiomycetidae</taxon>
        <taxon>Eurotiales</taxon>
        <taxon>Aspergillaceae</taxon>
        <taxon>Penicillium</taxon>
    </lineage>
</organism>
<dbReference type="Pfam" id="PF16916">
    <property type="entry name" value="ZT_dimer"/>
    <property type="match status" value="1"/>
</dbReference>
<dbReference type="AlphaFoldDB" id="W6PXT7"/>
<evidence type="ECO:0000256" key="6">
    <source>
        <dbReference type="ARBA" id="ARBA00022989"/>
    </source>
</evidence>
<dbReference type="OrthoDB" id="9944568at2759"/>
<feature type="transmembrane region" description="Helical" evidence="8">
    <location>
        <begin position="213"/>
        <end position="234"/>
    </location>
</feature>
<keyword evidence="5" id="KW-0862">Zinc</keyword>
<evidence type="ECO:0000256" key="7">
    <source>
        <dbReference type="ARBA" id="ARBA00023136"/>
    </source>
</evidence>
<comment type="similarity">
    <text evidence="2">Belongs to the cation diffusion facilitator (CDF) transporter (TC 2.A.4) family. SLC30A subfamily.</text>
</comment>
<protein>
    <submittedName>
        <fullName evidence="11">Cation efflux protein</fullName>
    </submittedName>
</protein>
<dbReference type="PANTHER" id="PTHR45820">
    <property type="entry name" value="FI23527P1"/>
    <property type="match status" value="1"/>
</dbReference>
<dbReference type="STRING" id="1365484.W6PXT7"/>
<evidence type="ECO:0000256" key="3">
    <source>
        <dbReference type="ARBA" id="ARBA00022448"/>
    </source>
</evidence>
<evidence type="ECO:0000256" key="5">
    <source>
        <dbReference type="ARBA" id="ARBA00022833"/>
    </source>
</evidence>
<proteinExistence type="inferred from homology"/>
<feature type="transmembrane region" description="Helical" evidence="8">
    <location>
        <begin position="79"/>
        <end position="101"/>
    </location>
</feature>
<dbReference type="InterPro" id="IPR027469">
    <property type="entry name" value="Cation_efflux_TMD_sf"/>
</dbReference>
<evidence type="ECO:0000256" key="1">
    <source>
        <dbReference type="ARBA" id="ARBA00004141"/>
    </source>
</evidence>
<dbReference type="SUPFAM" id="SSF161111">
    <property type="entry name" value="Cation efflux protein transmembrane domain-like"/>
    <property type="match status" value="1"/>
</dbReference>
<dbReference type="Gene3D" id="1.20.1510.10">
    <property type="entry name" value="Cation efflux protein transmembrane domain"/>
    <property type="match status" value="1"/>
</dbReference>
<dbReference type="EMBL" id="HG792015">
    <property type="protein sequence ID" value="CDM26774.1"/>
    <property type="molecule type" value="Genomic_DNA"/>
</dbReference>
<dbReference type="PANTHER" id="PTHR45820:SF5">
    <property type="entry name" value="DIFFUSION FACILITATOR FAMILY METAL ION TRANSPORTER, PUTATIVE-RELATED"/>
    <property type="match status" value="1"/>
</dbReference>
<dbReference type="Pfam" id="PF01545">
    <property type="entry name" value="Cation_efflux"/>
    <property type="match status" value="1"/>
</dbReference>